<proteinExistence type="predicted"/>
<dbReference type="EMBL" id="KB446559">
    <property type="protein sequence ID" value="EME82079.1"/>
    <property type="molecule type" value="Genomic_DNA"/>
</dbReference>
<evidence type="ECO:0000313" key="2">
    <source>
        <dbReference type="EMBL" id="EME82079.1"/>
    </source>
</evidence>
<feature type="compositionally biased region" description="Basic and acidic residues" evidence="1">
    <location>
        <begin position="356"/>
        <end position="366"/>
    </location>
</feature>
<feature type="region of interest" description="Disordered" evidence="1">
    <location>
        <begin position="249"/>
        <end position="277"/>
    </location>
</feature>
<dbReference type="AlphaFoldDB" id="M2ZST7"/>
<protein>
    <submittedName>
        <fullName evidence="2">Uncharacterized protein</fullName>
    </submittedName>
</protein>
<gene>
    <name evidence="2" type="ORF">MYCFIDRAFT_175635</name>
</gene>
<dbReference type="Proteomes" id="UP000016932">
    <property type="component" value="Unassembled WGS sequence"/>
</dbReference>
<dbReference type="RefSeq" id="XP_007927530.1">
    <property type="nucleotide sequence ID" value="XM_007929339.1"/>
</dbReference>
<feature type="region of interest" description="Disordered" evidence="1">
    <location>
        <begin position="330"/>
        <end position="366"/>
    </location>
</feature>
<dbReference type="GeneID" id="19333415"/>
<feature type="compositionally biased region" description="Acidic residues" evidence="1">
    <location>
        <begin position="336"/>
        <end position="346"/>
    </location>
</feature>
<accession>M2ZST7</accession>
<dbReference type="HOGENOM" id="CLU_756776_0_0_1"/>
<evidence type="ECO:0000313" key="3">
    <source>
        <dbReference type="Proteomes" id="UP000016932"/>
    </source>
</evidence>
<keyword evidence="3" id="KW-1185">Reference proteome</keyword>
<evidence type="ECO:0000256" key="1">
    <source>
        <dbReference type="SAM" id="MobiDB-lite"/>
    </source>
</evidence>
<feature type="compositionally biased region" description="Basic and acidic residues" evidence="1">
    <location>
        <begin position="258"/>
        <end position="276"/>
    </location>
</feature>
<dbReference type="VEuPathDB" id="FungiDB:MYCFIDRAFT_175635"/>
<reference evidence="2 3" key="1">
    <citation type="journal article" date="2012" name="PLoS Pathog.">
        <title>Diverse lifestyles and strategies of plant pathogenesis encoded in the genomes of eighteen Dothideomycetes fungi.</title>
        <authorList>
            <person name="Ohm R.A."/>
            <person name="Feau N."/>
            <person name="Henrissat B."/>
            <person name="Schoch C.L."/>
            <person name="Horwitz B.A."/>
            <person name="Barry K.W."/>
            <person name="Condon B.J."/>
            <person name="Copeland A.C."/>
            <person name="Dhillon B."/>
            <person name="Glaser F."/>
            <person name="Hesse C.N."/>
            <person name="Kosti I."/>
            <person name="LaButti K."/>
            <person name="Lindquist E.A."/>
            <person name="Lucas S."/>
            <person name="Salamov A.A."/>
            <person name="Bradshaw R.E."/>
            <person name="Ciuffetti L."/>
            <person name="Hamelin R.C."/>
            <person name="Kema G.H.J."/>
            <person name="Lawrence C."/>
            <person name="Scott J.A."/>
            <person name="Spatafora J.W."/>
            <person name="Turgeon B.G."/>
            <person name="de Wit P.J.G.M."/>
            <person name="Zhong S."/>
            <person name="Goodwin S.B."/>
            <person name="Grigoriev I.V."/>
        </authorList>
    </citation>
    <scope>NUCLEOTIDE SEQUENCE [LARGE SCALE GENOMIC DNA]</scope>
    <source>
        <strain evidence="2 3">CIRAD86</strain>
    </source>
</reference>
<sequence length="366" mass="41035">MTRRCMHRHGLTLYICRFKTLTQSSKCTAAMFVDSCQHDSTLCETYLTTLLHPDHFTLHLVSQDGEGITIAAVKAFVDKRSVVLPIQFCYHGQRLGPSVGKPTHCRQPIRPSTLRPHPQRNLSRIRKLHKHTNTSPTPHHICEKKNNSWQPNPIPPSHLTKIRVHNPHFSSPPPNLSHHITITMKSSTLLQTTLLSAATLTLAQTQTQTQSQHPEGCHPYTCQPFTHAWNPPPTDYPWTSYESYLRKPSSSTVQTATTRDDSRFGLPEEKKKRDVKGQQQVLVDEDFFDELVRQEGGEMGKVYQDPCDLGHLSFLLIDLATMTIPDGSLQGSMAGDSDEALAEEVTDLGSSQEGSGSKRDCSTNRL</sequence>
<dbReference type="KEGG" id="pfj:MYCFIDRAFT_175635"/>
<name>M2ZST7_PSEFD</name>
<organism evidence="2 3">
    <name type="scientific">Pseudocercospora fijiensis (strain CIRAD86)</name>
    <name type="common">Black leaf streak disease fungus</name>
    <name type="synonym">Mycosphaerella fijiensis</name>
    <dbReference type="NCBI Taxonomy" id="383855"/>
    <lineage>
        <taxon>Eukaryota</taxon>
        <taxon>Fungi</taxon>
        <taxon>Dikarya</taxon>
        <taxon>Ascomycota</taxon>
        <taxon>Pezizomycotina</taxon>
        <taxon>Dothideomycetes</taxon>
        <taxon>Dothideomycetidae</taxon>
        <taxon>Mycosphaerellales</taxon>
        <taxon>Mycosphaerellaceae</taxon>
        <taxon>Pseudocercospora</taxon>
    </lineage>
</organism>